<evidence type="ECO:0000313" key="3">
    <source>
        <dbReference type="Proteomes" id="UP000319498"/>
    </source>
</evidence>
<dbReference type="PANTHER" id="PTHR43792">
    <property type="entry name" value="GNAT FAMILY, PUTATIVE (AFU_ORTHOLOGUE AFUA_3G00765)-RELATED-RELATED"/>
    <property type="match status" value="1"/>
</dbReference>
<gene>
    <name evidence="2" type="ORF">BFO01nite_18720</name>
</gene>
<proteinExistence type="predicted"/>
<organism evidence="2 3">
    <name type="scientific">Brevibacillus formosus</name>
    <dbReference type="NCBI Taxonomy" id="54913"/>
    <lineage>
        <taxon>Bacteria</taxon>
        <taxon>Bacillati</taxon>
        <taxon>Bacillota</taxon>
        <taxon>Bacilli</taxon>
        <taxon>Bacillales</taxon>
        <taxon>Paenibacillaceae</taxon>
        <taxon>Brevibacillus</taxon>
    </lineage>
</organism>
<dbReference type="PROSITE" id="PS51186">
    <property type="entry name" value="GNAT"/>
    <property type="match status" value="1"/>
</dbReference>
<dbReference type="PANTHER" id="PTHR43792:SF9">
    <property type="entry name" value="RIBOSOMAL-PROTEIN-ALANINE ACETYLTRANSFERASE"/>
    <property type="match status" value="1"/>
</dbReference>
<comment type="caution">
    <text evidence="2">The sequence shown here is derived from an EMBL/GenBank/DDBJ whole genome shotgun (WGS) entry which is preliminary data.</text>
</comment>
<protein>
    <submittedName>
        <fullName evidence="2">N-acetyltransferase</fullName>
    </submittedName>
</protein>
<feature type="domain" description="N-acetyltransferase" evidence="1">
    <location>
        <begin position="19"/>
        <end position="185"/>
    </location>
</feature>
<evidence type="ECO:0000313" key="2">
    <source>
        <dbReference type="EMBL" id="GED57740.1"/>
    </source>
</evidence>
<dbReference type="Gene3D" id="3.40.630.30">
    <property type="match status" value="1"/>
</dbReference>
<dbReference type="EMBL" id="BJOL01000012">
    <property type="protein sequence ID" value="GED57740.1"/>
    <property type="molecule type" value="Genomic_DNA"/>
</dbReference>
<dbReference type="InterPro" id="IPR051531">
    <property type="entry name" value="N-acetyltransferase"/>
</dbReference>
<dbReference type="InterPro" id="IPR000182">
    <property type="entry name" value="GNAT_dom"/>
</dbReference>
<keyword evidence="3" id="KW-1185">Reference proteome</keyword>
<dbReference type="InterPro" id="IPR016181">
    <property type="entry name" value="Acyl_CoA_acyltransferase"/>
</dbReference>
<reference evidence="2 3" key="1">
    <citation type="submission" date="2019-06" db="EMBL/GenBank/DDBJ databases">
        <title>Whole genome shotgun sequence of Brevibacillus formosus NBRC 15716.</title>
        <authorList>
            <person name="Hosoyama A."/>
            <person name="Uohara A."/>
            <person name="Ohji S."/>
            <person name="Ichikawa N."/>
        </authorList>
    </citation>
    <scope>NUCLEOTIDE SEQUENCE [LARGE SCALE GENOMIC DNA]</scope>
    <source>
        <strain evidence="2 3">NBRC 15716</strain>
    </source>
</reference>
<name>A0ABQ0T363_9BACL</name>
<dbReference type="Proteomes" id="UP000319498">
    <property type="component" value="Unassembled WGS sequence"/>
</dbReference>
<sequence>MMDSNVLFKEFPVLKSDKLTLGPIEDHHLEEVFEIYSNDKVFEYCGIIPKHKKDSVMTMIRHFKRDYHKKTRLKWGIFPDNQSNTLVGIIEAFEFNQRINKVTIGYFLAERHWGKGIASEAVNMVVRFLIEDAKVSRIQADVMPPNEVSKRVLLKNGFIKEGTLRQAASWSGKGVVDLEIYSLLKEDFQREK</sequence>
<evidence type="ECO:0000259" key="1">
    <source>
        <dbReference type="PROSITE" id="PS51186"/>
    </source>
</evidence>
<dbReference type="Pfam" id="PF13302">
    <property type="entry name" value="Acetyltransf_3"/>
    <property type="match status" value="1"/>
</dbReference>
<dbReference type="SUPFAM" id="SSF55729">
    <property type="entry name" value="Acyl-CoA N-acyltransferases (Nat)"/>
    <property type="match status" value="1"/>
</dbReference>
<accession>A0ABQ0T363</accession>